<gene>
    <name evidence="5" type="ORF">AACH06_15725</name>
</gene>
<comment type="similarity">
    <text evidence="2">Belongs to the bacterial solute-binding protein 1 family.</text>
</comment>
<reference evidence="5 6" key="1">
    <citation type="submission" date="2024-04" db="EMBL/GenBank/DDBJ databases">
        <title>Novel species of the genus Ideonella isolated from streams.</title>
        <authorList>
            <person name="Lu H."/>
        </authorList>
    </citation>
    <scope>NUCLEOTIDE SEQUENCE [LARGE SCALE GENOMIC DNA]</scope>
    <source>
        <strain evidence="5 6">DXS29W</strain>
    </source>
</reference>
<dbReference type="SUPFAM" id="SSF53850">
    <property type="entry name" value="Periplasmic binding protein-like II"/>
    <property type="match status" value="1"/>
</dbReference>
<sequence>MKPPVAGRRRLLAGAVAAAAWPLAACDRSGGRRPLRFWAMGREGEVAHALLAGFRAEHPDIDLRIEQLPWTAAHEKLLTAFAGDATPDVAQIGNTWLPEMVALGAVQPLDARLPQSPTIRPDDYFDGIWRTNVIDGQVQGLPWYVDTRLLYLRTDLLERAGFTEMPTTWAGWQQAMEGLQRIGVAHPQLLPLNEFEPLLALALQQDSPLLREGGRFGHFASPGFERALGFYLRMFERGFAPSLTNNQVANLWQEFGRGTFALYISGPWNLGEFRRRLPAELQGRWTTAPLPGPEGPGASIAGGSSLVMFRRSHAQAEAWALIDYLARPAVQQHFYRLTGNLPPRRESWAEPALRQDAQAQAFARQLERVQPTPAVPEWERIAQEMQLMAARAVHERTAPATMARALDARVDGFLAKRRWMLDRASRKGAA</sequence>
<dbReference type="InterPro" id="IPR006059">
    <property type="entry name" value="SBP"/>
</dbReference>
<protein>
    <submittedName>
        <fullName evidence="5">Sugar ABC transporter substrate-binding protein</fullName>
    </submittedName>
</protein>
<accession>A0ABU9BUX1</accession>
<organism evidence="5 6">
    <name type="scientific">Ideonella lacteola</name>
    <dbReference type="NCBI Taxonomy" id="2984193"/>
    <lineage>
        <taxon>Bacteria</taxon>
        <taxon>Pseudomonadati</taxon>
        <taxon>Pseudomonadota</taxon>
        <taxon>Betaproteobacteria</taxon>
        <taxon>Burkholderiales</taxon>
        <taxon>Sphaerotilaceae</taxon>
        <taxon>Ideonella</taxon>
    </lineage>
</organism>
<comment type="subcellular location">
    <subcellularLocation>
        <location evidence="1">Periplasm</location>
    </subcellularLocation>
</comment>
<name>A0ABU9BUX1_9BURK</name>
<evidence type="ECO:0000256" key="2">
    <source>
        <dbReference type="ARBA" id="ARBA00008520"/>
    </source>
</evidence>
<dbReference type="EMBL" id="JBBUTG010000009">
    <property type="protein sequence ID" value="MEK8032278.1"/>
    <property type="molecule type" value="Genomic_DNA"/>
</dbReference>
<evidence type="ECO:0000256" key="3">
    <source>
        <dbReference type="ARBA" id="ARBA00022448"/>
    </source>
</evidence>
<dbReference type="Proteomes" id="UP001371218">
    <property type="component" value="Unassembled WGS sequence"/>
</dbReference>
<evidence type="ECO:0000313" key="6">
    <source>
        <dbReference type="Proteomes" id="UP001371218"/>
    </source>
</evidence>
<dbReference type="Pfam" id="PF01547">
    <property type="entry name" value="SBP_bac_1"/>
    <property type="match status" value="1"/>
</dbReference>
<dbReference type="CDD" id="cd14747">
    <property type="entry name" value="PBP2_MalE"/>
    <property type="match status" value="1"/>
</dbReference>
<keyword evidence="6" id="KW-1185">Reference proteome</keyword>
<proteinExistence type="inferred from homology"/>
<comment type="caution">
    <text evidence="5">The sequence shown here is derived from an EMBL/GenBank/DDBJ whole genome shotgun (WGS) entry which is preliminary data.</text>
</comment>
<evidence type="ECO:0000256" key="1">
    <source>
        <dbReference type="ARBA" id="ARBA00004418"/>
    </source>
</evidence>
<dbReference type="PANTHER" id="PTHR43649">
    <property type="entry name" value="ARABINOSE-BINDING PROTEIN-RELATED"/>
    <property type="match status" value="1"/>
</dbReference>
<keyword evidence="4" id="KW-0732">Signal</keyword>
<dbReference type="PANTHER" id="PTHR43649:SF34">
    <property type="entry name" value="ABC TRANSPORTER PERIPLASMIC-BINDING PROTEIN YCJN-RELATED"/>
    <property type="match status" value="1"/>
</dbReference>
<dbReference type="Gene3D" id="3.40.190.10">
    <property type="entry name" value="Periplasmic binding protein-like II"/>
    <property type="match status" value="2"/>
</dbReference>
<keyword evidence="3" id="KW-0813">Transport</keyword>
<evidence type="ECO:0000256" key="4">
    <source>
        <dbReference type="ARBA" id="ARBA00022729"/>
    </source>
</evidence>
<dbReference type="InterPro" id="IPR050490">
    <property type="entry name" value="Bact_solute-bd_prot1"/>
</dbReference>
<evidence type="ECO:0000313" key="5">
    <source>
        <dbReference type="EMBL" id="MEK8032278.1"/>
    </source>
</evidence>
<dbReference type="RefSeq" id="WP_341426689.1">
    <property type="nucleotide sequence ID" value="NZ_JBBUTG010000009.1"/>
</dbReference>